<feature type="domain" description="SET" evidence="1">
    <location>
        <begin position="26"/>
        <end position="181"/>
    </location>
</feature>
<evidence type="ECO:0000259" key="1">
    <source>
        <dbReference type="PROSITE" id="PS50280"/>
    </source>
</evidence>
<dbReference type="Proteomes" id="UP001390339">
    <property type="component" value="Unassembled WGS sequence"/>
</dbReference>
<dbReference type="InterPro" id="IPR053185">
    <property type="entry name" value="SET_domain_protein"/>
</dbReference>
<comment type="caution">
    <text evidence="2">The sequence shown here is derived from an EMBL/GenBank/DDBJ whole genome shotgun (WGS) entry which is preliminary data.</text>
</comment>
<evidence type="ECO:0000313" key="3">
    <source>
        <dbReference type="Proteomes" id="UP001390339"/>
    </source>
</evidence>
<dbReference type="SMART" id="SM00317">
    <property type="entry name" value="SET"/>
    <property type="match status" value="1"/>
</dbReference>
<dbReference type="InterPro" id="IPR001214">
    <property type="entry name" value="SET_dom"/>
</dbReference>
<dbReference type="InterPro" id="IPR046341">
    <property type="entry name" value="SET_dom_sf"/>
</dbReference>
<dbReference type="PANTHER" id="PTHR47332:SF4">
    <property type="entry name" value="SET DOMAIN-CONTAINING PROTEIN 5"/>
    <property type="match status" value="1"/>
</dbReference>
<dbReference type="PROSITE" id="PS50280">
    <property type="entry name" value="SET"/>
    <property type="match status" value="1"/>
</dbReference>
<dbReference type="CDD" id="cd20071">
    <property type="entry name" value="SET_SMYD"/>
    <property type="match status" value="1"/>
</dbReference>
<evidence type="ECO:0000313" key="2">
    <source>
        <dbReference type="EMBL" id="KAK8875003.1"/>
    </source>
</evidence>
<organism evidence="2 3">
    <name type="scientific">Apiospora arundinis</name>
    <dbReference type="NCBI Taxonomy" id="335852"/>
    <lineage>
        <taxon>Eukaryota</taxon>
        <taxon>Fungi</taxon>
        <taxon>Dikarya</taxon>
        <taxon>Ascomycota</taxon>
        <taxon>Pezizomycotina</taxon>
        <taxon>Sordariomycetes</taxon>
        <taxon>Xylariomycetidae</taxon>
        <taxon>Amphisphaeriales</taxon>
        <taxon>Apiosporaceae</taxon>
        <taxon>Apiospora</taxon>
    </lineage>
</organism>
<protein>
    <submittedName>
        <fullName evidence="2">SET domain-containing protein</fullName>
    </submittedName>
</protein>
<gene>
    <name evidence="2" type="ORF">PGQ11_005517</name>
</gene>
<proteinExistence type="predicted"/>
<keyword evidence="3" id="KW-1185">Reference proteome</keyword>
<name>A0ABR2JBT0_9PEZI</name>
<sequence length="198" mass="21662">MSQLGNMLPPGTTGHHANLLWQAVNHNVHIRACKAPERGLGLFASQRLSKGLKILSEEPMLVAEARQALIDDINHAFASMSPDAKAVFTRFYAGRFDMVPLMTIEHVREQESTAMARLQLITQMNGLDGAGIGYILSPSLAAANHVCVPNAFAYYNHETGLVALHALKDIQPGEEITISYLQDNVYLTAGERAQRLAN</sequence>
<dbReference type="EMBL" id="JAPCWZ010000003">
    <property type="protein sequence ID" value="KAK8875003.1"/>
    <property type="molecule type" value="Genomic_DNA"/>
</dbReference>
<dbReference type="Pfam" id="PF00856">
    <property type="entry name" value="SET"/>
    <property type="match status" value="1"/>
</dbReference>
<accession>A0ABR2JBT0</accession>
<dbReference type="SUPFAM" id="SSF82199">
    <property type="entry name" value="SET domain"/>
    <property type="match status" value="1"/>
</dbReference>
<dbReference type="PANTHER" id="PTHR47332">
    <property type="entry name" value="SET DOMAIN-CONTAINING PROTEIN 5"/>
    <property type="match status" value="1"/>
</dbReference>
<dbReference type="Gene3D" id="2.170.270.10">
    <property type="entry name" value="SET domain"/>
    <property type="match status" value="1"/>
</dbReference>
<reference evidence="2 3" key="1">
    <citation type="journal article" date="2024" name="IMA Fungus">
        <title>Apiospora arundinis, a panoply of carbohydrate-active enzymes and secondary metabolites.</title>
        <authorList>
            <person name="Sorensen T."/>
            <person name="Petersen C."/>
            <person name="Muurmann A.T."/>
            <person name="Christiansen J.V."/>
            <person name="Brundto M.L."/>
            <person name="Overgaard C.K."/>
            <person name="Boysen A.T."/>
            <person name="Wollenberg R.D."/>
            <person name="Larsen T.O."/>
            <person name="Sorensen J.L."/>
            <person name="Nielsen K.L."/>
            <person name="Sondergaard T.E."/>
        </authorList>
    </citation>
    <scope>NUCLEOTIDE SEQUENCE [LARGE SCALE GENOMIC DNA]</scope>
    <source>
        <strain evidence="2 3">AAU 773</strain>
    </source>
</reference>